<dbReference type="SUPFAM" id="SSF53383">
    <property type="entry name" value="PLP-dependent transferases"/>
    <property type="match status" value="1"/>
</dbReference>
<dbReference type="InterPro" id="IPR015424">
    <property type="entry name" value="PyrdxlP-dep_Trfase"/>
</dbReference>
<dbReference type="Pfam" id="PF01212">
    <property type="entry name" value="Beta_elim_lyase"/>
    <property type="match status" value="1"/>
</dbReference>
<proteinExistence type="inferred from homology"/>
<dbReference type="Gene3D" id="3.90.1150.10">
    <property type="entry name" value="Aspartate Aminotransferase, domain 1"/>
    <property type="match status" value="1"/>
</dbReference>
<evidence type="ECO:0000259" key="4">
    <source>
        <dbReference type="Pfam" id="PF01212"/>
    </source>
</evidence>
<sequence>MPHGSASDALAERLRAATLACDRRLDRRPLSPAETFDALAAACRELGIEEWDAYGERGAVARLETEVAGLLGRDAAAFFPSGVMAQQVALRIHADRAGTRRVAMPDLSHLLVHEEDGPRILQDLQVEHLTRGRVPATREHLDAIPGRLAAVLVELPLRDAGCLLPTYDELADLSAACRERGIALHVDGARIWESQPWFEKELTELAALADTVYVSFYKGIGGLAGAALVGDDDVIDEARLWRRRMGGTIFRTTPEAVAALVGLRDRLPLMPDLVAWARALAEALPASVVTQPAVPQTNTFLVYGAGDADTVNERLAGFMEEHGIAISPPWSPSDEPGRIVTELAIGEAALELDPATVAAQIAAIVEGISP</sequence>
<dbReference type="PANTHER" id="PTHR48097:SF9">
    <property type="entry name" value="L-THREONINE ALDOLASE"/>
    <property type="match status" value="1"/>
</dbReference>
<dbReference type="Proteomes" id="UP001556631">
    <property type="component" value="Unassembled WGS sequence"/>
</dbReference>
<dbReference type="PANTHER" id="PTHR48097">
    <property type="entry name" value="L-THREONINE ALDOLASE-RELATED"/>
    <property type="match status" value="1"/>
</dbReference>
<comment type="caution">
    <text evidence="5">The sequence shown here is derived from an EMBL/GenBank/DDBJ whole genome shotgun (WGS) entry which is preliminary data.</text>
</comment>
<name>A0ABV3SVJ4_9ACTN</name>
<keyword evidence="6" id="KW-1185">Reference proteome</keyword>
<protein>
    <submittedName>
        <fullName evidence="5">Low specificity L-threonine aldolase</fullName>
    </submittedName>
</protein>
<evidence type="ECO:0000256" key="3">
    <source>
        <dbReference type="ARBA" id="ARBA00022898"/>
    </source>
</evidence>
<dbReference type="InterPro" id="IPR001597">
    <property type="entry name" value="ArAA_b-elim_lyase/Thr_aldolase"/>
</dbReference>
<gene>
    <name evidence="5" type="ORF">AB3X52_04925</name>
</gene>
<organism evidence="5 6">
    <name type="scientific">Nocardioides eburneus</name>
    <dbReference type="NCBI Taxonomy" id="3231482"/>
    <lineage>
        <taxon>Bacteria</taxon>
        <taxon>Bacillati</taxon>
        <taxon>Actinomycetota</taxon>
        <taxon>Actinomycetes</taxon>
        <taxon>Propionibacteriales</taxon>
        <taxon>Nocardioidaceae</taxon>
        <taxon>Nocardioides</taxon>
    </lineage>
</organism>
<feature type="domain" description="Aromatic amino acid beta-eliminating lyase/threonine aldolase" evidence="4">
    <location>
        <begin position="52"/>
        <end position="303"/>
    </location>
</feature>
<evidence type="ECO:0000313" key="5">
    <source>
        <dbReference type="EMBL" id="MEX0426956.1"/>
    </source>
</evidence>
<dbReference type="EMBL" id="JBFPJR010000006">
    <property type="protein sequence ID" value="MEX0426956.1"/>
    <property type="molecule type" value="Genomic_DNA"/>
</dbReference>
<dbReference type="RefSeq" id="WP_367991877.1">
    <property type="nucleotide sequence ID" value="NZ_JBFPJR010000006.1"/>
</dbReference>
<accession>A0ABV3SVJ4</accession>
<evidence type="ECO:0000256" key="1">
    <source>
        <dbReference type="ARBA" id="ARBA00001933"/>
    </source>
</evidence>
<reference evidence="5 6" key="1">
    <citation type="submission" date="2024-07" db="EMBL/GenBank/DDBJ databases">
        <authorList>
            <person name="Lee S."/>
            <person name="Kang M."/>
        </authorList>
    </citation>
    <scope>NUCLEOTIDE SEQUENCE [LARGE SCALE GENOMIC DNA]</scope>
    <source>
        <strain evidence="5 6">DS6</strain>
    </source>
</reference>
<comment type="cofactor">
    <cofactor evidence="1">
        <name>pyridoxal 5'-phosphate</name>
        <dbReference type="ChEBI" id="CHEBI:597326"/>
    </cofactor>
</comment>
<evidence type="ECO:0000313" key="6">
    <source>
        <dbReference type="Proteomes" id="UP001556631"/>
    </source>
</evidence>
<evidence type="ECO:0000256" key="2">
    <source>
        <dbReference type="ARBA" id="ARBA00006966"/>
    </source>
</evidence>
<dbReference type="Gene3D" id="3.40.640.10">
    <property type="entry name" value="Type I PLP-dependent aspartate aminotransferase-like (Major domain)"/>
    <property type="match status" value="1"/>
</dbReference>
<comment type="similarity">
    <text evidence="2">Belongs to the threonine aldolase family.</text>
</comment>
<dbReference type="InterPro" id="IPR015422">
    <property type="entry name" value="PyrdxlP-dep_Trfase_small"/>
</dbReference>
<keyword evidence="3" id="KW-0663">Pyridoxal phosphate</keyword>
<dbReference type="InterPro" id="IPR015421">
    <property type="entry name" value="PyrdxlP-dep_Trfase_major"/>
</dbReference>